<dbReference type="PIRSF" id="PIRSF008502">
    <property type="entry name" value="UCP008502"/>
    <property type="match status" value="1"/>
</dbReference>
<accession>A0A562ZS24</accession>
<dbReference type="Pfam" id="PF08002">
    <property type="entry name" value="DUF1697"/>
    <property type="match status" value="1"/>
</dbReference>
<organism evidence="1 2">
    <name type="scientific">Caenimonas sedimenti</name>
    <dbReference type="NCBI Taxonomy" id="2596921"/>
    <lineage>
        <taxon>Bacteria</taxon>
        <taxon>Pseudomonadati</taxon>
        <taxon>Pseudomonadota</taxon>
        <taxon>Betaproteobacteria</taxon>
        <taxon>Burkholderiales</taxon>
        <taxon>Comamonadaceae</taxon>
        <taxon>Caenimonas</taxon>
    </lineage>
</organism>
<dbReference type="PANTHER" id="PTHR36439:SF1">
    <property type="entry name" value="DUF1697 DOMAIN-CONTAINING PROTEIN"/>
    <property type="match status" value="1"/>
</dbReference>
<dbReference type="EMBL" id="VOBQ01000009">
    <property type="protein sequence ID" value="TWO70954.1"/>
    <property type="molecule type" value="Genomic_DNA"/>
</dbReference>
<proteinExistence type="predicted"/>
<dbReference type="InterPro" id="IPR012545">
    <property type="entry name" value="DUF1697"/>
</dbReference>
<dbReference type="Proteomes" id="UP000318199">
    <property type="component" value="Unassembled WGS sequence"/>
</dbReference>
<dbReference type="SUPFAM" id="SSF160379">
    <property type="entry name" value="SP0830-like"/>
    <property type="match status" value="1"/>
</dbReference>
<comment type="caution">
    <text evidence="1">The sequence shown here is derived from an EMBL/GenBank/DDBJ whole genome shotgun (WGS) entry which is preliminary data.</text>
</comment>
<dbReference type="OrthoDB" id="9806494at2"/>
<keyword evidence="2" id="KW-1185">Reference proteome</keyword>
<reference evidence="1 2" key="1">
    <citation type="submission" date="2019-07" db="EMBL/GenBank/DDBJ databases">
        <title>Caenimonas sedimenti sp. nov., isolated from activated sludge.</title>
        <authorList>
            <person name="Xu J."/>
        </authorList>
    </citation>
    <scope>NUCLEOTIDE SEQUENCE [LARGE SCALE GENOMIC DNA]</scope>
    <source>
        <strain evidence="1 2">HX-9-20</strain>
    </source>
</reference>
<dbReference type="PANTHER" id="PTHR36439">
    <property type="entry name" value="BLL4334 PROTEIN"/>
    <property type="match status" value="1"/>
</dbReference>
<protein>
    <submittedName>
        <fullName evidence="1">DUF1697 domain-containing protein</fullName>
    </submittedName>
</protein>
<gene>
    <name evidence="1" type="ORF">FN976_11545</name>
</gene>
<dbReference type="RefSeq" id="WP_145893184.1">
    <property type="nucleotide sequence ID" value="NZ_VOBQ01000009.1"/>
</dbReference>
<evidence type="ECO:0000313" key="1">
    <source>
        <dbReference type="EMBL" id="TWO70954.1"/>
    </source>
</evidence>
<evidence type="ECO:0000313" key="2">
    <source>
        <dbReference type="Proteomes" id="UP000318199"/>
    </source>
</evidence>
<sequence>MPRYVALLRGVSPMNAKMAQLRQCYEDAGFTEVVTVLASGNVVFDAKSASEAAVHRQVVAAMEDLPHTFPVILRKQSALKKLVAEDAFAAFKLKAQEKRVVTFLGGKPQAALELPITKDQARILVQHGREIYTAYVPQGNASFMALIERTFGKEVVSTRTWDTVRKCAVA</sequence>
<dbReference type="Gene3D" id="3.30.70.1280">
    <property type="entry name" value="SP0830-like domains"/>
    <property type="match status" value="1"/>
</dbReference>
<name>A0A562ZS24_9BURK</name>
<dbReference type="AlphaFoldDB" id="A0A562ZS24"/>